<evidence type="ECO:0000313" key="5">
    <source>
        <dbReference type="Proteomes" id="UP001303473"/>
    </source>
</evidence>
<comment type="caution">
    <text evidence="4">The sequence shown here is derived from an EMBL/GenBank/DDBJ whole genome shotgun (WGS) entry which is preliminary data.</text>
</comment>
<dbReference type="Pfam" id="PF26335">
    <property type="entry name" value="ARB_00930_C"/>
    <property type="match status" value="1"/>
</dbReference>
<dbReference type="InterPro" id="IPR058664">
    <property type="entry name" value="ARB_00930-like_C"/>
</dbReference>
<dbReference type="Gene3D" id="3.40.710.10">
    <property type="entry name" value="DD-peptidase/beta-lactamase superfamily"/>
    <property type="match status" value="1"/>
</dbReference>
<proteinExistence type="predicted"/>
<keyword evidence="5" id="KW-1185">Reference proteome</keyword>
<dbReference type="AlphaFoldDB" id="A0AAN6NEN3"/>
<accession>A0AAN6NEN3</accession>
<dbReference type="SUPFAM" id="SSF56601">
    <property type="entry name" value="beta-lactamase/transpeptidase-like"/>
    <property type="match status" value="1"/>
</dbReference>
<reference evidence="5" key="1">
    <citation type="journal article" date="2023" name="Mol. Phylogenet. Evol.">
        <title>Genome-scale phylogeny and comparative genomics of the fungal order Sordariales.</title>
        <authorList>
            <person name="Hensen N."/>
            <person name="Bonometti L."/>
            <person name="Westerberg I."/>
            <person name="Brannstrom I.O."/>
            <person name="Guillou S."/>
            <person name="Cros-Aarteil S."/>
            <person name="Calhoun S."/>
            <person name="Haridas S."/>
            <person name="Kuo A."/>
            <person name="Mondo S."/>
            <person name="Pangilinan J."/>
            <person name="Riley R."/>
            <person name="LaButti K."/>
            <person name="Andreopoulos B."/>
            <person name="Lipzen A."/>
            <person name="Chen C."/>
            <person name="Yan M."/>
            <person name="Daum C."/>
            <person name="Ng V."/>
            <person name="Clum A."/>
            <person name="Steindorff A."/>
            <person name="Ohm R.A."/>
            <person name="Martin F."/>
            <person name="Silar P."/>
            <person name="Natvig D.O."/>
            <person name="Lalanne C."/>
            <person name="Gautier V."/>
            <person name="Ament-Velasquez S.L."/>
            <person name="Kruys A."/>
            <person name="Hutchinson M.I."/>
            <person name="Powell A.J."/>
            <person name="Barry K."/>
            <person name="Miller A.N."/>
            <person name="Grigoriev I.V."/>
            <person name="Debuchy R."/>
            <person name="Gladieux P."/>
            <person name="Hiltunen Thoren M."/>
            <person name="Johannesson H."/>
        </authorList>
    </citation>
    <scope>NUCLEOTIDE SEQUENCE [LARGE SCALE GENOMIC DNA]</scope>
    <source>
        <strain evidence="5">CBS 340.73</strain>
    </source>
</reference>
<protein>
    <submittedName>
        <fullName evidence="4">Beta-lactamase/transpeptidase-like protein</fullName>
    </submittedName>
</protein>
<dbReference type="InterPro" id="IPR001466">
    <property type="entry name" value="Beta-lactam-related"/>
</dbReference>
<dbReference type="Proteomes" id="UP001303473">
    <property type="component" value="Unassembled WGS sequence"/>
</dbReference>
<feature type="domain" description="Beta-lactamase-related" evidence="2">
    <location>
        <begin position="103"/>
        <end position="413"/>
    </location>
</feature>
<organism evidence="4 5">
    <name type="scientific">Diplogelasinospora grovesii</name>
    <dbReference type="NCBI Taxonomy" id="303347"/>
    <lineage>
        <taxon>Eukaryota</taxon>
        <taxon>Fungi</taxon>
        <taxon>Dikarya</taxon>
        <taxon>Ascomycota</taxon>
        <taxon>Pezizomycotina</taxon>
        <taxon>Sordariomycetes</taxon>
        <taxon>Sordariomycetidae</taxon>
        <taxon>Sordariales</taxon>
        <taxon>Diplogelasinosporaceae</taxon>
        <taxon>Diplogelasinospora</taxon>
    </lineage>
</organism>
<feature type="chain" id="PRO_5042938039" evidence="1">
    <location>
        <begin position="21"/>
        <end position="584"/>
    </location>
</feature>
<evidence type="ECO:0000256" key="1">
    <source>
        <dbReference type="SAM" id="SignalP"/>
    </source>
</evidence>
<evidence type="ECO:0000259" key="2">
    <source>
        <dbReference type="Pfam" id="PF00144"/>
    </source>
</evidence>
<dbReference type="EMBL" id="MU853759">
    <property type="protein sequence ID" value="KAK3944422.1"/>
    <property type="molecule type" value="Genomic_DNA"/>
</dbReference>
<gene>
    <name evidence="4" type="ORF">QBC46DRAFT_279607</name>
</gene>
<dbReference type="PANTHER" id="PTHR22935:SF97">
    <property type="entry name" value="BETA-LACTAMASE-RELATED DOMAIN-CONTAINING PROTEIN"/>
    <property type="match status" value="1"/>
</dbReference>
<dbReference type="PANTHER" id="PTHR22935">
    <property type="entry name" value="PENICILLIN-BINDING PROTEIN"/>
    <property type="match status" value="1"/>
</dbReference>
<feature type="domain" description="Beta-lactamase-like ARB-00930-like C-terminal" evidence="3">
    <location>
        <begin position="437"/>
        <end position="582"/>
    </location>
</feature>
<evidence type="ECO:0000313" key="4">
    <source>
        <dbReference type="EMBL" id="KAK3944422.1"/>
    </source>
</evidence>
<evidence type="ECO:0000259" key="3">
    <source>
        <dbReference type="Pfam" id="PF26335"/>
    </source>
</evidence>
<keyword evidence="1" id="KW-0732">Signal</keyword>
<sequence length="584" mass="62144">MHIPLRCVPLLSLCLTRVLADFLGPSYPAPSDLSSNESLVTASWRNITSTLEKYLSDGNQNTTPATVFGIQNVTFSIGMFSLHDSAATRLQFHYTSPEIKKSLNGTQKVDEDSIYRIASVTKVFTVLAGLLNLRSTDWDRALTEVVPGLSKFSQAASTKGDAIYTVQWDKVTLSALAAQIAGVPRDGYPWDVGEVYLEAKAWGLPPLNTTLPPCFTSPEYAQNCPATPYVEGVEPFPPTFPPWAGPAYANNGFILLGLAMSNITGKSFDQLCRESIFGPLGMTSSSSSTPPEADWRRSVITDEGFAVDAGIAVSSGGIFSTTRDLARFGVGILNSTLLPPDQTRKWMKPVSHTARLQYSVGRPWEILRYTHPSGTVTDIYTKLGDSGTSSSYLVLLPDYGAGFSILSASSDPGRLIHVVAIADLVANAIIPALDAQAAAEAERKFGGVYSSTSQGLNSTFTLSVDRSHGAAPGLTISPWFSNGTDVLAQLAGEIGPPPYRLLPSNSDPKARKVAFQLVGSVDAPISAAPPGLFLQSVAGDWNYAGLVTYDGTPLSLFVFDTAPDGRAVAGSPAAFGITLKREAA</sequence>
<dbReference type="InterPro" id="IPR012338">
    <property type="entry name" value="Beta-lactam/transpept-like"/>
</dbReference>
<name>A0AAN6NEN3_9PEZI</name>
<dbReference type="Pfam" id="PF00144">
    <property type="entry name" value="Beta-lactamase"/>
    <property type="match status" value="1"/>
</dbReference>
<dbReference type="InterPro" id="IPR051478">
    <property type="entry name" value="Beta-lactamase-like_AB/R"/>
</dbReference>
<feature type="signal peptide" evidence="1">
    <location>
        <begin position="1"/>
        <end position="20"/>
    </location>
</feature>